<comment type="caution">
    <text evidence="7">The sequence shown here is derived from an EMBL/GenBank/DDBJ whole genome shotgun (WGS) entry which is preliminary data.</text>
</comment>
<dbReference type="GO" id="GO:0005886">
    <property type="term" value="C:plasma membrane"/>
    <property type="evidence" value="ECO:0007669"/>
    <property type="project" value="TreeGrafter"/>
</dbReference>
<accession>A0A9W7SY48</accession>
<dbReference type="GO" id="GO:0015086">
    <property type="term" value="F:cadmium ion transmembrane transporter activity"/>
    <property type="evidence" value="ECO:0007669"/>
    <property type="project" value="TreeGrafter"/>
</dbReference>
<dbReference type="EMBL" id="RIBY02000624">
    <property type="protein sequence ID" value="KAH9839622.1"/>
    <property type="molecule type" value="Genomic_DNA"/>
</dbReference>
<comment type="subcellular location">
    <subcellularLocation>
        <location evidence="1">Membrane</location>
        <topology evidence="1">Multi-pass membrane protein</topology>
    </subcellularLocation>
</comment>
<evidence type="ECO:0000313" key="8">
    <source>
        <dbReference type="Proteomes" id="UP001138500"/>
    </source>
</evidence>
<keyword evidence="3 6" id="KW-1133">Transmembrane helix</keyword>
<organism evidence="7 8">
    <name type="scientific">Teratosphaeria destructans</name>
    <dbReference type="NCBI Taxonomy" id="418781"/>
    <lineage>
        <taxon>Eukaryota</taxon>
        <taxon>Fungi</taxon>
        <taxon>Dikarya</taxon>
        <taxon>Ascomycota</taxon>
        <taxon>Pezizomycotina</taxon>
        <taxon>Dothideomycetes</taxon>
        <taxon>Dothideomycetidae</taxon>
        <taxon>Mycosphaerellales</taxon>
        <taxon>Teratosphaeriaceae</taxon>
        <taxon>Teratosphaeria</taxon>
    </lineage>
</organism>
<dbReference type="InterPro" id="IPR001046">
    <property type="entry name" value="NRAMP_fam"/>
</dbReference>
<dbReference type="PANTHER" id="PTHR11706:SF101">
    <property type="entry name" value="MANGANESE TRANSPORTER SMF1"/>
    <property type="match status" value="1"/>
</dbReference>
<keyword evidence="2 6" id="KW-0812">Transmembrane</keyword>
<evidence type="ECO:0000313" key="7">
    <source>
        <dbReference type="EMBL" id="KAH9839622.1"/>
    </source>
</evidence>
<feature type="transmembrane region" description="Helical" evidence="6">
    <location>
        <begin position="237"/>
        <end position="260"/>
    </location>
</feature>
<feature type="transmembrane region" description="Helical" evidence="6">
    <location>
        <begin position="614"/>
        <end position="641"/>
    </location>
</feature>
<dbReference type="GO" id="GO:0005384">
    <property type="term" value="F:manganese ion transmembrane transporter activity"/>
    <property type="evidence" value="ECO:0007669"/>
    <property type="project" value="TreeGrafter"/>
</dbReference>
<dbReference type="PRINTS" id="PR00447">
    <property type="entry name" value="NATRESASSCMP"/>
</dbReference>
<feature type="transmembrane region" description="Helical" evidence="6">
    <location>
        <begin position="476"/>
        <end position="501"/>
    </location>
</feature>
<keyword evidence="8" id="KW-1185">Reference proteome</keyword>
<dbReference type="GO" id="GO:0030026">
    <property type="term" value="P:intracellular manganese ion homeostasis"/>
    <property type="evidence" value="ECO:0007669"/>
    <property type="project" value="TreeGrafter"/>
</dbReference>
<reference evidence="7 8" key="2">
    <citation type="journal article" date="2021" name="Curr. Genet.">
        <title>Genetic response to nitrogen starvation in the aggressive Eucalyptus foliar pathogen Teratosphaeria destructans.</title>
        <authorList>
            <person name="Havenga M."/>
            <person name="Wingfield B.D."/>
            <person name="Wingfield M.J."/>
            <person name="Dreyer L.L."/>
            <person name="Roets F."/>
            <person name="Aylward J."/>
        </authorList>
    </citation>
    <scope>NUCLEOTIDE SEQUENCE [LARGE SCALE GENOMIC DNA]</scope>
    <source>
        <strain evidence="7">CMW44962</strain>
    </source>
</reference>
<dbReference type="GO" id="GO:0034755">
    <property type="term" value="P:iron ion transmembrane transport"/>
    <property type="evidence" value="ECO:0007669"/>
    <property type="project" value="TreeGrafter"/>
</dbReference>
<feature type="transmembrane region" description="Helical" evidence="6">
    <location>
        <begin position="266"/>
        <end position="288"/>
    </location>
</feature>
<dbReference type="NCBIfam" id="TIGR01197">
    <property type="entry name" value="nramp"/>
    <property type="match status" value="1"/>
</dbReference>
<feature type="transmembrane region" description="Helical" evidence="6">
    <location>
        <begin position="431"/>
        <end position="456"/>
    </location>
</feature>
<name>A0A9W7SY48_9PEZI</name>
<feature type="compositionally biased region" description="Basic and acidic residues" evidence="5">
    <location>
        <begin position="42"/>
        <end position="53"/>
    </location>
</feature>
<dbReference type="Proteomes" id="UP001138500">
    <property type="component" value="Unassembled WGS sequence"/>
</dbReference>
<feature type="transmembrane region" description="Helical" evidence="6">
    <location>
        <begin position="195"/>
        <end position="216"/>
    </location>
</feature>
<feature type="transmembrane region" description="Helical" evidence="6">
    <location>
        <begin position="346"/>
        <end position="365"/>
    </location>
</feature>
<feature type="transmembrane region" description="Helical" evidence="6">
    <location>
        <begin position="552"/>
        <end position="571"/>
    </location>
</feature>
<feature type="transmembrane region" description="Helical" evidence="6">
    <location>
        <begin position="522"/>
        <end position="540"/>
    </location>
</feature>
<feature type="region of interest" description="Disordered" evidence="5">
    <location>
        <begin position="1"/>
        <end position="21"/>
    </location>
</feature>
<feature type="transmembrane region" description="Helical" evidence="6">
    <location>
        <begin position="300"/>
        <end position="323"/>
    </location>
</feature>
<protein>
    <submittedName>
        <fullName evidence="7">Manganese transporter pdt1-like</fullName>
    </submittedName>
</protein>
<evidence type="ECO:0000256" key="5">
    <source>
        <dbReference type="SAM" id="MobiDB-lite"/>
    </source>
</evidence>
<dbReference type="AlphaFoldDB" id="A0A9W7SY48"/>
<gene>
    <name evidence="7" type="ORF">Tdes44962_MAKER08077</name>
</gene>
<dbReference type="Pfam" id="PF01566">
    <property type="entry name" value="Nramp"/>
    <property type="match status" value="2"/>
</dbReference>
<dbReference type="PANTHER" id="PTHR11706">
    <property type="entry name" value="SOLUTE CARRIER PROTEIN FAMILY 11 MEMBER"/>
    <property type="match status" value="1"/>
</dbReference>
<dbReference type="NCBIfam" id="NF037982">
    <property type="entry name" value="Nramp_1"/>
    <property type="match status" value="1"/>
</dbReference>
<feature type="transmembrane region" description="Helical" evidence="6">
    <location>
        <begin position="156"/>
        <end position="175"/>
    </location>
</feature>
<evidence type="ECO:0000256" key="3">
    <source>
        <dbReference type="ARBA" id="ARBA00022989"/>
    </source>
</evidence>
<keyword evidence="4 6" id="KW-0472">Membrane</keyword>
<feature type="region of interest" description="Disordered" evidence="5">
    <location>
        <begin position="42"/>
        <end position="115"/>
    </location>
</feature>
<proteinExistence type="inferred from homology"/>
<evidence type="ECO:0000256" key="1">
    <source>
        <dbReference type="ARBA" id="ARBA00004141"/>
    </source>
</evidence>
<reference evidence="7 8" key="1">
    <citation type="journal article" date="2018" name="IMA Fungus">
        <title>IMA Genome-F 10: Nine draft genome sequences of Claviceps purpurea s.lat., including C. arundinis, C. humidiphila, and C. cf. spartinae, pseudomolecules for the pitch canker pathogen Fusarium circinatum, draft genome of Davidsoniella eucalypti, Grosmannia galeiformis, Quambalaria eucalypti, and Teratosphaeria destructans.</title>
        <authorList>
            <person name="Wingfield B.D."/>
            <person name="Liu M."/>
            <person name="Nguyen H.D."/>
            <person name="Lane F.A."/>
            <person name="Morgan S.W."/>
            <person name="De Vos L."/>
            <person name="Wilken P.M."/>
            <person name="Duong T.A."/>
            <person name="Aylward J."/>
            <person name="Coetzee M.P."/>
            <person name="Dadej K."/>
            <person name="De Beer Z.W."/>
            <person name="Findlay W."/>
            <person name="Havenga M."/>
            <person name="Kolarik M."/>
            <person name="Menzies J.G."/>
            <person name="Naidoo K."/>
            <person name="Pochopski O."/>
            <person name="Shoukouhi P."/>
            <person name="Santana Q.C."/>
            <person name="Seifert K.A."/>
            <person name="Soal N."/>
            <person name="Steenkamp E.T."/>
            <person name="Tatham C.T."/>
            <person name="van der Nest M.A."/>
            <person name="Wingfield M.J."/>
        </authorList>
    </citation>
    <scope>NUCLEOTIDE SEQUENCE [LARGE SCALE GENOMIC DNA]</scope>
    <source>
        <strain evidence="7">CMW44962</strain>
    </source>
</reference>
<evidence type="ECO:0000256" key="6">
    <source>
        <dbReference type="SAM" id="Phobius"/>
    </source>
</evidence>
<dbReference type="HAMAP" id="MF_00221">
    <property type="entry name" value="NRAMP"/>
    <property type="match status" value="1"/>
</dbReference>
<sequence length="644" mass="68776">MNCPSKTDPEVPLDWNQSPDALASDITTCSDLSRIASARLRSDHRISDAKGPHVELQALPHNPDGDGDGKGGAASSVRRRRSVGDGSGAGAASGTTVTESRRSGRGRGRGSVEYGGSMLDEMLGVEHADPRDSGGDDGSEEGHAWYKRWSKQTARVLVNYAKFIGPGFMISVAYIDPGNYATDVSAGATYRFKLLFVVLLSNMFAIFLQSLCIKLGSVTGLNLAEMCRVHFPRWLNYFLYVFAEGAIIATDIAEVIGTAISLNLLLHIPLVAGCAISILDVLFILFFYRPNGTNMRALRAFEIFVMLLVLGVVICFCFQLSLIKDVAVGEVFKGYLPSSTVVQGQGLYQACGILGATVMPHSLYLGSGIIQARLRDFDLHHHPAQNDAATPSRISVATSQGDVDEDLDLHAKYRPSISAIRSCLSYSIVELAISLFTFALFVNSAILITAGASLSGVANAADADLFSIHDLLSRTLAPAAGTIFALALLLSGTSAGIVCTIAGQMVSEGQLRIAIKPWQRRLITRAISITPSIIIAGAVGKDGLSTALEASQVALSIILPFVSAPLIYFTCRNKYMTVVSNDHGDRIAALADTRQGYDGQVRSMGAETYKMKNGWIATGFAAAIWIIIATMNVALIVLLGLGKE</sequence>
<dbReference type="OrthoDB" id="409173at2759"/>
<evidence type="ECO:0000256" key="2">
    <source>
        <dbReference type="ARBA" id="ARBA00022692"/>
    </source>
</evidence>
<evidence type="ECO:0000256" key="4">
    <source>
        <dbReference type="ARBA" id="ARBA00023136"/>
    </source>
</evidence>